<protein>
    <submittedName>
        <fullName evidence="1">Uncharacterized protein</fullName>
    </submittedName>
</protein>
<name>A0A132ENH6_9BURK</name>
<dbReference type="AlphaFoldDB" id="A0A132ENH6"/>
<dbReference type="Proteomes" id="UP000062912">
    <property type="component" value="Unassembled WGS sequence"/>
</dbReference>
<comment type="caution">
    <text evidence="1">The sequence shown here is derived from an EMBL/GenBank/DDBJ whole genome shotgun (WGS) entry which is preliminary data.</text>
</comment>
<dbReference type="EMBL" id="LPJR01000001">
    <property type="protein sequence ID" value="KWF38063.1"/>
    <property type="molecule type" value="Genomic_DNA"/>
</dbReference>
<accession>A0A132ENH6</accession>
<evidence type="ECO:0000313" key="1">
    <source>
        <dbReference type="EMBL" id="KWF38063.1"/>
    </source>
</evidence>
<organism evidence="1 2">
    <name type="scientific">Burkholderia pseudomultivorans</name>
    <dbReference type="NCBI Taxonomy" id="1207504"/>
    <lineage>
        <taxon>Bacteria</taxon>
        <taxon>Pseudomonadati</taxon>
        <taxon>Pseudomonadota</taxon>
        <taxon>Betaproteobacteria</taxon>
        <taxon>Burkholderiales</taxon>
        <taxon>Burkholderiaceae</taxon>
        <taxon>Burkholderia</taxon>
        <taxon>Burkholderia cepacia complex</taxon>
    </lineage>
</organism>
<evidence type="ECO:0000313" key="2">
    <source>
        <dbReference type="Proteomes" id="UP000062912"/>
    </source>
</evidence>
<reference evidence="1 2" key="1">
    <citation type="submission" date="2015-11" db="EMBL/GenBank/DDBJ databases">
        <title>Expanding the genomic diversity of Burkholderia species for the development of highly accurate diagnostics.</title>
        <authorList>
            <person name="Sahl J."/>
            <person name="Keim P."/>
            <person name="Wagner D."/>
        </authorList>
    </citation>
    <scope>NUCLEOTIDE SEQUENCE [LARGE SCALE GENOMIC DNA]</scope>
    <source>
        <strain evidence="1 2">MSMB368WGS</strain>
    </source>
</reference>
<gene>
    <name evidence="1" type="ORF">WT56_05120</name>
</gene>
<proteinExistence type="predicted"/>
<sequence>MVRMCRTPNGPGTATGMPRILRAFATGMMRAALDRPAGRPHMRSGCGGLAVTRRHAQLPK</sequence>